<gene>
    <name evidence="2" type="ordered locus">Sterm_1388</name>
</gene>
<dbReference type="PANTHER" id="PTHR43236:SF1">
    <property type="entry name" value="BLL7220 PROTEIN"/>
    <property type="match status" value="1"/>
</dbReference>
<dbReference type="RefSeq" id="WP_012860847.1">
    <property type="nucleotide sequence ID" value="NC_013517.1"/>
</dbReference>
<name>D1AHL7_SEBTE</name>
<sequence length="153" mass="18033">MRRNIKLRVKNLVKKYNTTDPYKICQKLGIIVIYEDLGIVKGFCKSTMGMKIIMINSVFSTFAQKIILAHELGHAILHSDYDTAFMKDHFLNYSDILENEANKFAAELLINAYDNDNIEYCDYYCDEVSTDEFDRELLNRLREFRFSNKYLNI</sequence>
<keyword evidence="3" id="KW-1185">Reference proteome</keyword>
<dbReference type="Pfam" id="PF06114">
    <property type="entry name" value="Peptidase_M78"/>
    <property type="match status" value="1"/>
</dbReference>
<evidence type="ECO:0000313" key="2">
    <source>
        <dbReference type="EMBL" id="ACZ08251.1"/>
    </source>
</evidence>
<organism evidence="2 3">
    <name type="scientific">Sebaldella termitidis (strain ATCC 33386 / NCTC 11300)</name>
    <dbReference type="NCBI Taxonomy" id="526218"/>
    <lineage>
        <taxon>Bacteria</taxon>
        <taxon>Fusobacteriati</taxon>
        <taxon>Fusobacteriota</taxon>
        <taxon>Fusobacteriia</taxon>
        <taxon>Fusobacteriales</taxon>
        <taxon>Leptotrichiaceae</taxon>
        <taxon>Sebaldella</taxon>
    </lineage>
</organism>
<dbReference type="STRING" id="526218.Sterm_1388"/>
<evidence type="ECO:0000259" key="1">
    <source>
        <dbReference type="Pfam" id="PF06114"/>
    </source>
</evidence>
<feature type="domain" description="IrrE N-terminal-like" evidence="1">
    <location>
        <begin position="25"/>
        <end position="112"/>
    </location>
</feature>
<dbReference type="Gene3D" id="1.10.10.2910">
    <property type="match status" value="1"/>
</dbReference>
<dbReference type="AlphaFoldDB" id="D1AHL7"/>
<reference evidence="2 3" key="2">
    <citation type="journal article" date="2010" name="Stand. Genomic Sci.">
        <title>Complete genome sequence of Sebaldella termitidis type strain (NCTC 11300).</title>
        <authorList>
            <person name="Harmon-Smith M."/>
            <person name="Celia L."/>
            <person name="Chertkov O."/>
            <person name="Lapidus A."/>
            <person name="Copeland A."/>
            <person name="Glavina Del Rio T."/>
            <person name="Nolan M."/>
            <person name="Lucas S."/>
            <person name="Tice H."/>
            <person name="Cheng J.F."/>
            <person name="Han C."/>
            <person name="Detter J.C."/>
            <person name="Bruce D."/>
            <person name="Goodwin L."/>
            <person name="Pitluck S."/>
            <person name="Pati A."/>
            <person name="Liolios K."/>
            <person name="Ivanova N."/>
            <person name="Mavromatis K."/>
            <person name="Mikhailova N."/>
            <person name="Chen A."/>
            <person name="Palaniappan K."/>
            <person name="Land M."/>
            <person name="Hauser L."/>
            <person name="Chang Y.J."/>
            <person name="Jeffries C.D."/>
            <person name="Brettin T."/>
            <person name="Goker M."/>
            <person name="Beck B."/>
            <person name="Bristow J."/>
            <person name="Eisen J.A."/>
            <person name="Markowitz V."/>
            <person name="Hugenholtz P."/>
            <person name="Kyrpides N.C."/>
            <person name="Klenk H.P."/>
            <person name="Chen F."/>
        </authorList>
    </citation>
    <scope>NUCLEOTIDE SEQUENCE [LARGE SCALE GENOMIC DNA]</scope>
    <source>
        <strain evidence="3">ATCC 33386 / NCTC 11300</strain>
    </source>
</reference>
<dbReference type="InterPro" id="IPR052345">
    <property type="entry name" value="Rad_response_metalloprotease"/>
</dbReference>
<dbReference type="Proteomes" id="UP000000845">
    <property type="component" value="Chromosome"/>
</dbReference>
<reference evidence="3" key="1">
    <citation type="submission" date="2009-09" db="EMBL/GenBank/DDBJ databases">
        <title>The complete chromosome of Sebaldella termitidis ATCC 33386.</title>
        <authorList>
            <consortium name="US DOE Joint Genome Institute (JGI-PGF)"/>
            <person name="Lucas S."/>
            <person name="Copeland A."/>
            <person name="Lapidus A."/>
            <person name="Glavina del Rio T."/>
            <person name="Dalin E."/>
            <person name="Tice H."/>
            <person name="Bruce D."/>
            <person name="Goodwin L."/>
            <person name="Pitluck S."/>
            <person name="Kyrpides N."/>
            <person name="Mavromatis K."/>
            <person name="Ivanova N."/>
            <person name="Mikhailova N."/>
            <person name="Sims D."/>
            <person name="Meincke L."/>
            <person name="Brettin T."/>
            <person name="Detter J.C."/>
            <person name="Han C."/>
            <person name="Larimer F."/>
            <person name="Land M."/>
            <person name="Hauser L."/>
            <person name="Markowitz V."/>
            <person name="Cheng J.F."/>
            <person name="Hugenholtz P."/>
            <person name="Woyke T."/>
            <person name="Wu D."/>
            <person name="Eisen J.A."/>
        </authorList>
    </citation>
    <scope>NUCLEOTIDE SEQUENCE [LARGE SCALE GENOMIC DNA]</scope>
    <source>
        <strain evidence="3">ATCC 33386 / NCTC 11300</strain>
    </source>
</reference>
<dbReference type="EMBL" id="CP001739">
    <property type="protein sequence ID" value="ACZ08251.1"/>
    <property type="molecule type" value="Genomic_DNA"/>
</dbReference>
<dbReference type="eggNOG" id="COG2856">
    <property type="taxonomic scope" value="Bacteria"/>
</dbReference>
<evidence type="ECO:0000313" key="3">
    <source>
        <dbReference type="Proteomes" id="UP000000845"/>
    </source>
</evidence>
<accession>D1AHL7</accession>
<dbReference type="InterPro" id="IPR010359">
    <property type="entry name" value="IrrE_HExxH"/>
</dbReference>
<proteinExistence type="predicted"/>
<protein>
    <recommendedName>
        <fullName evidence="1">IrrE N-terminal-like domain-containing protein</fullName>
    </recommendedName>
</protein>
<dbReference type="HOGENOM" id="CLU_122894_2_1_0"/>
<dbReference type="PANTHER" id="PTHR43236">
    <property type="entry name" value="ANTITOXIN HIGA1"/>
    <property type="match status" value="1"/>
</dbReference>
<dbReference type="KEGG" id="str:Sterm_1388"/>